<reference evidence="3" key="3">
    <citation type="submission" date="2011-03" db="EMBL/GenBank/DDBJ databases">
        <title>Annotation of Magnaporthe poae ATCC 64411.</title>
        <authorList>
            <person name="Ma L.-J."/>
            <person name="Dead R."/>
            <person name="Young S.K."/>
            <person name="Zeng Q."/>
            <person name="Gargeya S."/>
            <person name="Fitzgerald M."/>
            <person name="Haas B."/>
            <person name="Abouelleil A."/>
            <person name="Alvarado L."/>
            <person name="Arachchi H.M."/>
            <person name="Berlin A."/>
            <person name="Brown A."/>
            <person name="Chapman S.B."/>
            <person name="Chen Z."/>
            <person name="Dunbar C."/>
            <person name="Freedman E."/>
            <person name="Gearin G."/>
            <person name="Gellesch M."/>
            <person name="Goldberg J."/>
            <person name="Griggs A."/>
            <person name="Gujja S."/>
            <person name="Heiman D."/>
            <person name="Howarth C."/>
            <person name="Larson L."/>
            <person name="Lui A."/>
            <person name="MacDonald P.J.P."/>
            <person name="Mehta T."/>
            <person name="Montmayeur A."/>
            <person name="Murphy C."/>
            <person name="Neiman D."/>
            <person name="Pearson M."/>
            <person name="Priest M."/>
            <person name="Roberts A."/>
            <person name="Saif S."/>
            <person name="Shea T."/>
            <person name="Shenoy N."/>
            <person name="Sisk P."/>
            <person name="Stolte C."/>
            <person name="Sykes S."/>
            <person name="Yandava C."/>
            <person name="Wortman J."/>
            <person name="Nusbaum C."/>
            <person name="Birren B."/>
        </authorList>
    </citation>
    <scope>NUCLEOTIDE SEQUENCE</scope>
    <source>
        <strain evidence="3">ATCC 64411</strain>
    </source>
</reference>
<feature type="domain" description="Calcineurin-like phosphoesterase" evidence="2">
    <location>
        <begin position="221"/>
        <end position="470"/>
    </location>
</feature>
<dbReference type="SUPFAM" id="SSF56300">
    <property type="entry name" value="Metallo-dependent phosphatases"/>
    <property type="match status" value="1"/>
</dbReference>
<dbReference type="OMA" id="HVNDYCS"/>
<keyword evidence="5" id="KW-1185">Reference proteome</keyword>
<organism evidence="4 5">
    <name type="scientific">Magnaporthiopsis poae (strain ATCC 64411 / 73-15)</name>
    <name type="common">Kentucky bluegrass fungus</name>
    <name type="synonym">Magnaporthe poae</name>
    <dbReference type="NCBI Taxonomy" id="644358"/>
    <lineage>
        <taxon>Eukaryota</taxon>
        <taxon>Fungi</taxon>
        <taxon>Dikarya</taxon>
        <taxon>Ascomycota</taxon>
        <taxon>Pezizomycotina</taxon>
        <taxon>Sordariomycetes</taxon>
        <taxon>Sordariomycetidae</taxon>
        <taxon>Magnaporthales</taxon>
        <taxon>Magnaporthaceae</taxon>
        <taxon>Magnaporthiopsis</taxon>
    </lineage>
</organism>
<name>A0A0C4EB79_MAGP6</name>
<dbReference type="EMBL" id="GL876977">
    <property type="protein sequence ID" value="KLU91406.1"/>
    <property type="molecule type" value="Genomic_DNA"/>
</dbReference>
<dbReference type="VEuPathDB" id="FungiDB:MAPG_09926"/>
<evidence type="ECO:0000259" key="2">
    <source>
        <dbReference type="Pfam" id="PF00149"/>
    </source>
</evidence>
<reference evidence="3" key="1">
    <citation type="submission" date="2010-05" db="EMBL/GenBank/DDBJ databases">
        <title>The Genome Sequence of Magnaporthe poae strain ATCC 64411.</title>
        <authorList>
            <consortium name="The Broad Institute Genome Sequencing Platform"/>
            <consortium name="Broad Institute Genome Sequencing Center for Infectious Disease"/>
            <person name="Ma L.-J."/>
            <person name="Dead R."/>
            <person name="Young S."/>
            <person name="Zeng Q."/>
            <person name="Koehrsen M."/>
            <person name="Alvarado L."/>
            <person name="Berlin A."/>
            <person name="Chapman S.B."/>
            <person name="Chen Z."/>
            <person name="Freedman E."/>
            <person name="Gellesch M."/>
            <person name="Goldberg J."/>
            <person name="Griggs A."/>
            <person name="Gujja S."/>
            <person name="Heilman E.R."/>
            <person name="Heiman D."/>
            <person name="Hepburn T."/>
            <person name="Howarth C."/>
            <person name="Jen D."/>
            <person name="Larson L."/>
            <person name="Mehta T."/>
            <person name="Neiman D."/>
            <person name="Pearson M."/>
            <person name="Roberts A."/>
            <person name="Saif S."/>
            <person name="Shea T."/>
            <person name="Shenoy N."/>
            <person name="Sisk P."/>
            <person name="Stolte C."/>
            <person name="Sykes S."/>
            <person name="Walk T."/>
            <person name="White J."/>
            <person name="Yandava C."/>
            <person name="Haas B."/>
            <person name="Nusbaum C."/>
            <person name="Birren B."/>
        </authorList>
    </citation>
    <scope>NUCLEOTIDE SEQUENCE</scope>
    <source>
        <strain evidence="3">ATCC 64411</strain>
    </source>
</reference>
<dbReference type="GO" id="GO:0005737">
    <property type="term" value="C:cytoplasm"/>
    <property type="evidence" value="ECO:0007669"/>
    <property type="project" value="TreeGrafter"/>
</dbReference>
<evidence type="ECO:0000313" key="5">
    <source>
        <dbReference type="Proteomes" id="UP000011715"/>
    </source>
</evidence>
<dbReference type="EMBL" id="ADBL01002554">
    <property type="status" value="NOT_ANNOTATED_CDS"/>
    <property type="molecule type" value="Genomic_DNA"/>
</dbReference>
<evidence type="ECO:0000256" key="1">
    <source>
        <dbReference type="SAM" id="Phobius"/>
    </source>
</evidence>
<feature type="transmembrane region" description="Helical" evidence="1">
    <location>
        <begin position="5"/>
        <end position="26"/>
    </location>
</feature>
<dbReference type="Pfam" id="PF00149">
    <property type="entry name" value="Metallophos"/>
    <property type="match status" value="1"/>
</dbReference>
<reference evidence="4" key="5">
    <citation type="submission" date="2015-06" db="UniProtKB">
        <authorList>
            <consortium name="EnsemblFungi"/>
        </authorList>
    </citation>
    <scope>IDENTIFICATION</scope>
    <source>
        <strain evidence="4">ATCC 64411</strain>
    </source>
</reference>
<dbReference type="Proteomes" id="UP000011715">
    <property type="component" value="Unassembled WGS sequence"/>
</dbReference>
<dbReference type="OrthoDB" id="783096at2759"/>
<protein>
    <submittedName>
        <fullName evidence="3">Phosphatase DCR2</fullName>
    </submittedName>
</protein>
<keyword evidence="1" id="KW-1133">Transmembrane helix</keyword>
<dbReference type="InterPro" id="IPR004843">
    <property type="entry name" value="Calcineurin-like_PHP"/>
</dbReference>
<keyword evidence="1" id="KW-0472">Membrane</keyword>
<evidence type="ECO:0000313" key="4">
    <source>
        <dbReference type="EnsemblFungi" id="MAPG_09926T0"/>
    </source>
</evidence>
<evidence type="ECO:0000313" key="3">
    <source>
        <dbReference type="EMBL" id="KLU91406.1"/>
    </source>
</evidence>
<dbReference type="AlphaFoldDB" id="A0A0C4EB79"/>
<reference evidence="4" key="4">
    <citation type="journal article" date="2015" name="G3 (Bethesda)">
        <title>Genome sequences of three phytopathogenic species of the Magnaporthaceae family of fungi.</title>
        <authorList>
            <person name="Okagaki L.H."/>
            <person name="Nunes C.C."/>
            <person name="Sailsbery J."/>
            <person name="Clay B."/>
            <person name="Brown D."/>
            <person name="John T."/>
            <person name="Oh Y."/>
            <person name="Young N."/>
            <person name="Fitzgerald M."/>
            <person name="Haas B.J."/>
            <person name="Zeng Q."/>
            <person name="Young S."/>
            <person name="Adiconis X."/>
            <person name="Fan L."/>
            <person name="Levin J.Z."/>
            <person name="Mitchell T.K."/>
            <person name="Okubara P.A."/>
            <person name="Farman M.L."/>
            <person name="Kohn L.M."/>
            <person name="Birren B."/>
            <person name="Ma L.-J."/>
            <person name="Dean R.A."/>
        </authorList>
    </citation>
    <scope>NUCLEOTIDE SEQUENCE</scope>
    <source>
        <strain evidence="4">ATCC 64411 / 73-15</strain>
    </source>
</reference>
<accession>A0A0C4EB79</accession>
<sequence length="565" mass="63289">MTRRIVRTIVQVATAATAAFIIIFFLDRNFRVLPDAIHEYMPTHHVGLVITDMTIQTCSSVNPFSSCQLDPLVWHRVEKDLYLGKGILTSAWLHIRRQKEEELKADDKIVIDVSVGRLDPTTSGTKGKNKDDIKWESRPGGIWLKRSSKRHASDSKDAVTSVDLLFGDDSVEVRDGWHVVGTPLLLDAGSKIPSAHLTVQRGKPPAPPPKPVPRIHDNGRFKIMQIADLHLATGTGKCRDAVPDSYNGGKCEADPRTLDFVNRILDDEKPDLVVLSGDQVNGGTAPDAQSAIFKYATLLIKRKIPYVSIFGNHDDEGKTMSRAGQMAIIESLPYSLSKAGPEDVDGVGNYYIEVLARGHSSHSAITIYLLDTHAYSPQERKYPGYDWLKESQINWFSQTAQSLKHKHREYTHVHLDVAFIHIPLPEYRAPDQYFVGPYKEPVTAPMFNSGFRDALVEQGVAMVSCGHDHVNEYCALSMDEEKNPKLWMCYAGGVGFGGYAGYGGYDRKIRMFEFDMNEGRITTWKRVEHGDPDMLQARIDEQIVVEEGKAYFVPPPPEEEKKEGQ</sequence>
<dbReference type="PANTHER" id="PTHR32440">
    <property type="entry name" value="PHOSPHATASE DCR2-RELATED-RELATED"/>
    <property type="match status" value="1"/>
</dbReference>
<keyword evidence="1" id="KW-0812">Transmembrane</keyword>
<reference evidence="5" key="2">
    <citation type="submission" date="2010-05" db="EMBL/GenBank/DDBJ databases">
        <title>The genome sequence of Magnaporthe poae strain ATCC 64411.</title>
        <authorList>
            <person name="Ma L.-J."/>
            <person name="Dead R."/>
            <person name="Young S."/>
            <person name="Zeng Q."/>
            <person name="Koehrsen M."/>
            <person name="Alvarado L."/>
            <person name="Berlin A."/>
            <person name="Chapman S.B."/>
            <person name="Chen Z."/>
            <person name="Freedman E."/>
            <person name="Gellesch M."/>
            <person name="Goldberg J."/>
            <person name="Griggs A."/>
            <person name="Gujja S."/>
            <person name="Heilman E.R."/>
            <person name="Heiman D."/>
            <person name="Hepburn T."/>
            <person name="Howarth C."/>
            <person name="Jen D."/>
            <person name="Larson L."/>
            <person name="Mehta T."/>
            <person name="Neiman D."/>
            <person name="Pearson M."/>
            <person name="Roberts A."/>
            <person name="Saif S."/>
            <person name="Shea T."/>
            <person name="Shenoy N."/>
            <person name="Sisk P."/>
            <person name="Stolte C."/>
            <person name="Sykes S."/>
            <person name="Walk T."/>
            <person name="White J."/>
            <person name="Yandava C."/>
            <person name="Haas B."/>
            <person name="Nusbaum C."/>
            <person name="Birren B."/>
        </authorList>
    </citation>
    <scope>NUCLEOTIDE SEQUENCE [LARGE SCALE GENOMIC DNA]</scope>
    <source>
        <strain evidence="5">ATCC 64411 / 73-15</strain>
    </source>
</reference>
<dbReference type="InterPro" id="IPR029052">
    <property type="entry name" value="Metallo-depent_PP-like"/>
</dbReference>
<gene>
    <name evidence="3" type="ORF">MAPG_09926</name>
</gene>
<dbReference type="FunFam" id="3.60.21.10:FF:000054">
    <property type="entry name" value="DCR2p Phosphoesterase"/>
    <property type="match status" value="1"/>
</dbReference>
<dbReference type="Gene3D" id="3.60.21.10">
    <property type="match status" value="1"/>
</dbReference>
<dbReference type="CDD" id="cd07383">
    <property type="entry name" value="MPP_Dcr2"/>
    <property type="match status" value="1"/>
</dbReference>
<dbReference type="eggNOG" id="KOG1432">
    <property type="taxonomic scope" value="Eukaryota"/>
</dbReference>
<proteinExistence type="predicted"/>
<dbReference type="EnsemblFungi" id="MAPG_09926T0">
    <property type="protein sequence ID" value="MAPG_09926T0"/>
    <property type="gene ID" value="MAPG_09926"/>
</dbReference>
<dbReference type="STRING" id="644358.A0A0C4EB79"/>
<dbReference type="GO" id="GO:0004721">
    <property type="term" value="F:phosphoprotein phosphatase activity"/>
    <property type="evidence" value="ECO:0007669"/>
    <property type="project" value="TreeGrafter"/>
</dbReference>
<dbReference type="PANTHER" id="PTHR32440:SF0">
    <property type="entry name" value="PHOSPHATASE DCR2-RELATED"/>
    <property type="match status" value="1"/>
</dbReference>